<comment type="caution">
    <text evidence="1">The sequence shown here is derived from an EMBL/GenBank/DDBJ whole genome shotgun (WGS) entry which is preliminary data.</text>
</comment>
<name>A6DKY2_9BACT</name>
<dbReference type="AlphaFoldDB" id="A6DKY2"/>
<dbReference type="EMBL" id="ABCK01000008">
    <property type="protein sequence ID" value="EDM27584.1"/>
    <property type="molecule type" value="Genomic_DNA"/>
</dbReference>
<evidence type="ECO:0000313" key="2">
    <source>
        <dbReference type="Proteomes" id="UP000004947"/>
    </source>
</evidence>
<dbReference type="OrthoDB" id="370799at2"/>
<organism evidence="1 2">
    <name type="scientific">Lentisphaera araneosa HTCC2155</name>
    <dbReference type="NCBI Taxonomy" id="313628"/>
    <lineage>
        <taxon>Bacteria</taxon>
        <taxon>Pseudomonadati</taxon>
        <taxon>Lentisphaerota</taxon>
        <taxon>Lentisphaeria</taxon>
        <taxon>Lentisphaerales</taxon>
        <taxon>Lentisphaeraceae</taxon>
        <taxon>Lentisphaera</taxon>
    </lineage>
</organism>
<sequence>MIQTLDKFVKDLKDPAITETFDQAPFSKRLDLSPAKADLVKKAEAVMAKSPKFKSLSGKKKEMLESAFYLAWDCLDEGHEIISNIGDLEASYLHCVMHRVEGDLPNASYWYRRSIACDLHDELPNLVSNLVPTAAVFNDPVEYGKMEAKMGAEYKKVRQYEFALYLKEIFK</sequence>
<proteinExistence type="predicted"/>
<gene>
    <name evidence="1" type="ORF">LNTAR_20298</name>
</gene>
<dbReference type="Proteomes" id="UP000004947">
    <property type="component" value="Unassembled WGS sequence"/>
</dbReference>
<evidence type="ECO:0000313" key="1">
    <source>
        <dbReference type="EMBL" id="EDM27584.1"/>
    </source>
</evidence>
<accession>A6DKY2</accession>
<keyword evidence="2" id="KW-1185">Reference proteome</keyword>
<reference evidence="1 2" key="1">
    <citation type="journal article" date="2010" name="J. Bacteriol.">
        <title>Genome sequence of Lentisphaera araneosa HTCC2155T, the type species of the order Lentisphaerales in the phylum Lentisphaerae.</title>
        <authorList>
            <person name="Thrash J.C."/>
            <person name="Cho J.C."/>
            <person name="Vergin K.L."/>
            <person name="Morris R.M."/>
            <person name="Giovannoni S.J."/>
        </authorList>
    </citation>
    <scope>NUCLEOTIDE SEQUENCE [LARGE SCALE GENOMIC DNA]</scope>
    <source>
        <strain evidence="1 2">HTCC2155</strain>
    </source>
</reference>
<protein>
    <submittedName>
        <fullName evidence="1">Uncharacterized protein</fullName>
    </submittedName>
</protein>
<dbReference type="RefSeq" id="WP_007278544.1">
    <property type="nucleotide sequence ID" value="NZ_ABCK01000008.1"/>
</dbReference>
<dbReference type="STRING" id="313628.LNTAR_20298"/>